<evidence type="ECO:0000313" key="2">
    <source>
        <dbReference type="Proteomes" id="UP000256727"/>
    </source>
</evidence>
<name>A0A3D9L8X5_9MICC</name>
<evidence type="ECO:0000313" key="1">
    <source>
        <dbReference type="EMBL" id="REE02300.1"/>
    </source>
</evidence>
<organism evidence="1 2">
    <name type="scientific">Citricoccus muralis</name>
    <dbReference type="NCBI Taxonomy" id="169134"/>
    <lineage>
        <taxon>Bacteria</taxon>
        <taxon>Bacillati</taxon>
        <taxon>Actinomycetota</taxon>
        <taxon>Actinomycetes</taxon>
        <taxon>Micrococcales</taxon>
        <taxon>Micrococcaceae</taxon>
        <taxon>Citricoccus</taxon>
    </lineage>
</organism>
<dbReference type="RefSeq" id="WP_115930602.1">
    <property type="nucleotide sequence ID" value="NZ_QREH01000001.1"/>
</dbReference>
<protein>
    <submittedName>
        <fullName evidence="1">Uncharacterized protein</fullName>
    </submittedName>
</protein>
<dbReference type="EMBL" id="QREH01000001">
    <property type="protein sequence ID" value="REE02300.1"/>
    <property type="molecule type" value="Genomic_DNA"/>
</dbReference>
<dbReference type="AlphaFoldDB" id="A0A3D9L8X5"/>
<comment type="caution">
    <text evidence="1">The sequence shown here is derived from an EMBL/GenBank/DDBJ whole genome shotgun (WGS) entry which is preliminary data.</text>
</comment>
<accession>A0A3D9L8X5</accession>
<dbReference type="Proteomes" id="UP000256727">
    <property type="component" value="Unassembled WGS sequence"/>
</dbReference>
<keyword evidence="2" id="KW-1185">Reference proteome</keyword>
<gene>
    <name evidence="1" type="ORF">C8E99_0067</name>
</gene>
<reference evidence="1 2" key="1">
    <citation type="submission" date="2018-07" db="EMBL/GenBank/DDBJ databases">
        <title>Sequencing the genomes of 1000 actinobacteria strains.</title>
        <authorList>
            <person name="Klenk H.-P."/>
        </authorList>
    </citation>
    <scope>NUCLEOTIDE SEQUENCE [LARGE SCALE GENOMIC DNA]</scope>
    <source>
        <strain evidence="1 2">DSM 14442</strain>
    </source>
</reference>
<proteinExistence type="predicted"/>
<sequence>MSDWEFETPEDPPERNTAVEAIEARLEVSAERALLAQEAMRAAERELSSLVKEAVTTGILVPKVAALARVTTDDIHRVLEKGGLY</sequence>